<evidence type="ECO:0000256" key="1">
    <source>
        <dbReference type="SAM" id="Phobius"/>
    </source>
</evidence>
<protein>
    <submittedName>
        <fullName evidence="2">EamA-like transporter family protein</fullName>
    </submittedName>
</protein>
<sequence length="146" mass="15040">MQYLLLALALTAGMFMPIQAGINSKLAGMVDGAIPAAFVSFLVGTLALAAILAVMGQGVPVATALKTSPWWYWIGGTMGAFFVTATVILAPRIGGGAMIALTLAGQVAASMALDHFGLLGFPHIAFDGKRLAGSILLLAGVYLIRY</sequence>
<keyword evidence="3" id="KW-1185">Reference proteome</keyword>
<dbReference type="Pfam" id="PF04657">
    <property type="entry name" value="DMT_YdcZ"/>
    <property type="match status" value="1"/>
</dbReference>
<proteinExistence type="predicted"/>
<comment type="caution">
    <text evidence="2">The sequence shown here is derived from an EMBL/GenBank/DDBJ whole genome shotgun (WGS) entry which is preliminary data.</text>
</comment>
<dbReference type="PANTHER" id="PTHR34821">
    <property type="entry name" value="INNER MEMBRANE PROTEIN YDCZ"/>
    <property type="match status" value="1"/>
</dbReference>
<evidence type="ECO:0000313" key="2">
    <source>
        <dbReference type="EMBL" id="MYL84216.1"/>
    </source>
</evidence>
<dbReference type="InterPro" id="IPR006750">
    <property type="entry name" value="YdcZ"/>
</dbReference>
<dbReference type="OrthoDB" id="9097160at2"/>
<dbReference type="AlphaFoldDB" id="A0A7C9NKR3"/>
<name>A0A7C9NKR3_9BACT</name>
<dbReference type="GO" id="GO:0005886">
    <property type="term" value="C:plasma membrane"/>
    <property type="evidence" value="ECO:0007669"/>
    <property type="project" value="TreeGrafter"/>
</dbReference>
<keyword evidence="1" id="KW-1133">Transmembrane helix</keyword>
<dbReference type="Proteomes" id="UP000482487">
    <property type="component" value="Unassembled WGS sequence"/>
</dbReference>
<accession>A0A7C9NKR3</accession>
<dbReference type="PANTHER" id="PTHR34821:SF2">
    <property type="entry name" value="INNER MEMBRANE PROTEIN YDCZ"/>
    <property type="match status" value="1"/>
</dbReference>
<organism evidence="2 3">
    <name type="scientific">Solidesulfovibrio aerotolerans</name>
    <dbReference type="NCBI Taxonomy" id="295255"/>
    <lineage>
        <taxon>Bacteria</taxon>
        <taxon>Pseudomonadati</taxon>
        <taxon>Thermodesulfobacteriota</taxon>
        <taxon>Desulfovibrionia</taxon>
        <taxon>Desulfovibrionales</taxon>
        <taxon>Desulfovibrionaceae</taxon>
        <taxon>Solidesulfovibrio</taxon>
    </lineage>
</organism>
<dbReference type="RefSeq" id="WP_160962022.1">
    <property type="nucleotide sequence ID" value="NZ_WVUD01000027.1"/>
</dbReference>
<gene>
    <name evidence="2" type="ORF">GTA51_13875</name>
</gene>
<feature type="transmembrane region" description="Helical" evidence="1">
    <location>
        <begin position="36"/>
        <end position="58"/>
    </location>
</feature>
<feature type="transmembrane region" description="Helical" evidence="1">
    <location>
        <begin position="96"/>
        <end position="116"/>
    </location>
</feature>
<keyword evidence="1" id="KW-0812">Transmembrane</keyword>
<evidence type="ECO:0000313" key="3">
    <source>
        <dbReference type="Proteomes" id="UP000482487"/>
    </source>
</evidence>
<reference evidence="2 3" key="1">
    <citation type="submission" date="2020-01" db="EMBL/GenBank/DDBJ databases">
        <title>Genome sequence of Desulfovibrio aerotolerans DSM 16695(T).</title>
        <authorList>
            <person name="Karnachuk O."/>
            <person name="Avakyan M."/>
            <person name="Mardanov A."/>
            <person name="Kadnikov V."/>
            <person name="Ravin N."/>
        </authorList>
    </citation>
    <scope>NUCLEOTIDE SEQUENCE [LARGE SCALE GENOMIC DNA]</scope>
    <source>
        <strain evidence="2 3">DSM 16695</strain>
    </source>
</reference>
<dbReference type="EMBL" id="WVUD01000027">
    <property type="protein sequence ID" value="MYL84216.1"/>
    <property type="molecule type" value="Genomic_DNA"/>
</dbReference>
<feature type="transmembrane region" description="Helical" evidence="1">
    <location>
        <begin position="70"/>
        <end position="90"/>
    </location>
</feature>
<keyword evidence="1" id="KW-0472">Membrane</keyword>